<evidence type="ECO:0000259" key="3">
    <source>
        <dbReference type="Pfam" id="PF25963"/>
    </source>
</evidence>
<dbReference type="InterPro" id="IPR058625">
    <property type="entry name" value="MdtA-like_BSH"/>
</dbReference>
<dbReference type="SUPFAM" id="SSF111369">
    <property type="entry name" value="HlyD-like secretion proteins"/>
    <property type="match status" value="2"/>
</dbReference>
<gene>
    <name evidence="4" type="primary">mdtN</name>
    <name evidence="4" type="ORF">LG219_02530</name>
</gene>
<dbReference type="Gene3D" id="2.40.30.170">
    <property type="match status" value="1"/>
</dbReference>
<feature type="domain" description="Multidrug resistance protein MdtA-like barrel-sandwich hybrid" evidence="2">
    <location>
        <begin position="47"/>
        <end position="234"/>
    </location>
</feature>
<name>A0ABS8BHG3_9NEIS</name>
<dbReference type="Pfam" id="PF25963">
    <property type="entry name" value="Beta-barrel_AAEA"/>
    <property type="match status" value="1"/>
</dbReference>
<keyword evidence="1" id="KW-1133">Transmembrane helix</keyword>
<evidence type="ECO:0000259" key="2">
    <source>
        <dbReference type="Pfam" id="PF25917"/>
    </source>
</evidence>
<dbReference type="InterPro" id="IPR050393">
    <property type="entry name" value="MFP_Efflux_Pump"/>
</dbReference>
<keyword evidence="1" id="KW-0472">Membrane</keyword>
<comment type="caution">
    <text evidence="4">The sequence shown here is derived from an EMBL/GenBank/DDBJ whole genome shotgun (WGS) entry which is preliminary data.</text>
</comment>
<accession>A0ABS8BHG3</accession>
<evidence type="ECO:0000313" key="4">
    <source>
        <dbReference type="EMBL" id="MCB5195167.1"/>
    </source>
</evidence>
<protein>
    <submittedName>
        <fullName evidence="4">Multidrug transporter subunit MdtN</fullName>
    </submittedName>
</protein>
<dbReference type="RefSeq" id="WP_226762972.1">
    <property type="nucleotide sequence ID" value="NZ_JAJAWG010000001.1"/>
</dbReference>
<dbReference type="Pfam" id="PF25917">
    <property type="entry name" value="BSH_RND"/>
    <property type="match status" value="1"/>
</dbReference>
<dbReference type="NCBIfam" id="NF007785">
    <property type="entry name" value="PRK10476.1"/>
    <property type="match status" value="1"/>
</dbReference>
<dbReference type="InterPro" id="IPR058634">
    <property type="entry name" value="AaeA-lik-b-barrel"/>
</dbReference>
<dbReference type="PANTHER" id="PTHR30367:SF1">
    <property type="entry name" value="MULTIDRUG RESISTANCE PROTEIN MDTN"/>
    <property type="match status" value="1"/>
</dbReference>
<feature type="domain" description="p-hydroxybenzoic acid efflux pump subunit AaeA-like beta-barrel" evidence="3">
    <location>
        <begin position="244"/>
        <end position="339"/>
    </location>
</feature>
<feature type="transmembrane region" description="Helical" evidence="1">
    <location>
        <begin position="12"/>
        <end position="29"/>
    </location>
</feature>
<proteinExistence type="predicted"/>
<reference evidence="4 5" key="1">
    <citation type="submission" date="2021-10" db="EMBL/GenBank/DDBJ databases">
        <authorList>
            <person name="Chen M."/>
        </authorList>
    </citation>
    <scope>NUCLEOTIDE SEQUENCE [LARGE SCALE GENOMIC DNA]</scope>
    <source>
        <strain evidence="4 5">H3-26</strain>
    </source>
</reference>
<evidence type="ECO:0000313" key="5">
    <source>
        <dbReference type="Proteomes" id="UP001198034"/>
    </source>
</evidence>
<keyword evidence="1" id="KW-0812">Transmembrane</keyword>
<dbReference type="Proteomes" id="UP001198034">
    <property type="component" value="Unassembled WGS sequence"/>
</dbReference>
<evidence type="ECO:0000256" key="1">
    <source>
        <dbReference type="SAM" id="Phobius"/>
    </source>
</evidence>
<dbReference type="EMBL" id="JAJAWG010000001">
    <property type="protein sequence ID" value="MCB5195167.1"/>
    <property type="molecule type" value="Genomic_DNA"/>
</dbReference>
<dbReference type="PANTHER" id="PTHR30367">
    <property type="entry name" value="P-HYDROXYBENZOIC ACID EFFLUX PUMP SUBUNIT AAEA-RELATED"/>
    <property type="match status" value="1"/>
</dbReference>
<organism evidence="4 5">
    <name type="scientific">Deefgea salmonis</name>
    <dbReference type="NCBI Taxonomy" id="2875502"/>
    <lineage>
        <taxon>Bacteria</taxon>
        <taxon>Pseudomonadati</taxon>
        <taxon>Pseudomonadota</taxon>
        <taxon>Betaproteobacteria</taxon>
        <taxon>Neisseriales</taxon>
        <taxon>Chitinibacteraceae</taxon>
        <taxon>Deefgea</taxon>
    </lineage>
</organism>
<dbReference type="Gene3D" id="2.40.50.100">
    <property type="match status" value="1"/>
</dbReference>
<keyword evidence="5" id="KW-1185">Reference proteome</keyword>
<sequence>MSDQTSSFKGKIISAVILLSAVLLLVYVVNLNEQTPQTEDAYVDANRIDVVSQVQGKIAKMNVQDNQSVKAGDVLFVIDPEPYRLRLAQAQAQLASLEQQIILTQRGVNAQRFGAQGVNEGVAAAEAQLKLATATVARLEPLHAKEYVTSDQLDVANTKKIEAGIAVQRARTAAQQATASISGTDALQAQLVGAQAAVASAKYDLAHTEVRAPFNGRVINLTTAAGEFSSPSKPIFTLIDTRHWYVVANFRETELQKIRDGDVAKIRLMNDPKRVYSAKVHGIGFGVHAEDSAHIAGMPYVSRKLNWVHVAQRFPVRLLLDNPEPATAFRIGLSASVLIDPSHQ</sequence>